<evidence type="ECO:0000313" key="2">
    <source>
        <dbReference type="Proteomes" id="UP001160390"/>
    </source>
</evidence>
<keyword evidence="2" id="KW-1185">Reference proteome</keyword>
<sequence length="188" mass="21029">MFDIRTEGEDTMGALSPPRAPKRFFSLPAKVRKRIFESILIVTHPIYLFQGNGSQVEAFAPEKPRKWLAPLQTSRQMHKEASAVLLPTYVSSFPALSSLNLLQQECTCLKTLEVFIHSQKASGLAQVIEDSPILATKALSQIDAQLNSIDSLVNVTVRVYDRSLEPSLKQPMQDLGWTVLRADELAHR</sequence>
<protein>
    <submittedName>
        <fullName evidence="1">Uncharacterized protein</fullName>
    </submittedName>
</protein>
<proteinExistence type="predicted"/>
<dbReference type="EMBL" id="CABFNP030001271">
    <property type="protein sequence ID" value="CAI6095885.1"/>
    <property type="molecule type" value="Genomic_DNA"/>
</dbReference>
<reference evidence="1" key="1">
    <citation type="submission" date="2023-01" db="EMBL/GenBank/DDBJ databases">
        <authorList>
            <person name="Piombo E."/>
        </authorList>
    </citation>
    <scope>NUCLEOTIDE SEQUENCE</scope>
</reference>
<accession>A0AA35MFT5</accession>
<dbReference type="AlphaFoldDB" id="A0AA35MFT5"/>
<evidence type="ECO:0000313" key="1">
    <source>
        <dbReference type="EMBL" id="CAI6095885.1"/>
    </source>
</evidence>
<organism evidence="1 2">
    <name type="scientific">Clonostachys chloroleuca</name>
    <dbReference type="NCBI Taxonomy" id="1926264"/>
    <lineage>
        <taxon>Eukaryota</taxon>
        <taxon>Fungi</taxon>
        <taxon>Dikarya</taxon>
        <taxon>Ascomycota</taxon>
        <taxon>Pezizomycotina</taxon>
        <taxon>Sordariomycetes</taxon>
        <taxon>Hypocreomycetidae</taxon>
        <taxon>Hypocreales</taxon>
        <taxon>Bionectriaceae</taxon>
        <taxon>Clonostachys</taxon>
    </lineage>
</organism>
<comment type="caution">
    <text evidence="1">The sequence shown here is derived from an EMBL/GenBank/DDBJ whole genome shotgun (WGS) entry which is preliminary data.</text>
</comment>
<gene>
    <name evidence="1" type="ORF">CCHLO57077_00015866</name>
</gene>
<name>A0AA35MFT5_9HYPO</name>
<dbReference type="Proteomes" id="UP001160390">
    <property type="component" value="Unassembled WGS sequence"/>
</dbReference>